<accession>A0A5J4ZLJ6</accession>
<evidence type="ECO:0000313" key="2">
    <source>
        <dbReference type="Proteomes" id="UP000325577"/>
    </source>
</evidence>
<sequence>MGSGDLEEEGGIEVSINSAISSEFLAALGFVTVERIVPGTLPSSVTRPVILVVSKADGDEEVKKRESKQDGYFPGLLSKCFHDTREVEKQLEILNQRLKELQKERRNNNLFRSCRRNLSYFYSDYTSDHEEFYLHVLLQVFGSTSVQGVLEDEGAAVSSSPINISNSAKEEENANFPGHRSSPTLAETGLKGIGRGGLSNQPSAGISIDFLPIFESDPCGANSHIFCKICNIIW</sequence>
<dbReference type="OrthoDB" id="293823at2759"/>
<gene>
    <name evidence="1" type="ORF">F0562_015886</name>
</gene>
<proteinExistence type="predicted"/>
<reference evidence="1 2" key="1">
    <citation type="submission" date="2019-09" db="EMBL/GenBank/DDBJ databases">
        <title>A chromosome-level genome assembly of the Chinese tupelo Nyssa sinensis.</title>
        <authorList>
            <person name="Yang X."/>
            <person name="Kang M."/>
            <person name="Yang Y."/>
            <person name="Xiong H."/>
            <person name="Wang M."/>
            <person name="Zhang Z."/>
            <person name="Wang Z."/>
            <person name="Wu H."/>
            <person name="Ma T."/>
            <person name="Liu J."/>
            <person name="Xi Z."/>
        </authorList>
    </citation>
    <scope>NUCLEOTIDE SEQUENCE [LARGE SCALE GENOMIC DNA]</scope>
    <source>
        <strain evidence="1">J267</strain>
        <tissue evidence="1">Leaf</tissue>
    </source>
</reference>
<dbReference type="Proteomes" id="UP000325577">
    <property type="component" value="Linkage Group LG7"/>
</dbReference>
<dbReference type="AlphaFoldDB" id="A0A5J4ZLJ6"/>
<evidence type="ECO:0000313" key="1">
    <source>
        <dbReference type="EMBL" id="KAA8518412.1"/>
    </source>
</evidence>
<protein>
    <submittedName>
        <fullName evidence="1">Uncharacterized protein</fullName>
    </submittedName>
</protein>
<dbReference type="EMBL" id="CM018050">
    <property type="protein sequence ID" value="KAA8518412.1"/>
    <property type="molecule type" value="Genomic_DNA"/>
</dbReference>
<keyword evidence="2" id="KW-1185">Reference proteome</keyword>
<name>A0A5J4ZLJ6_9ASTE</name>
<organism evidence="1 2">
    <name type="scientific">Nyssa sinensis</name>
    <dbReference type="NCBI Taxonomy" id="561372"/>
    <lineage>
        <taxon>Eukaryota</taxon>
        <taxon>Viridiplantae</taxon>
        <taxon>Streptophyta</taxon>
        <taxon>Embryophyta</taxon>
        <taxon>Tracheophyta</taxon>
        <taxon>Spermatophyta</taxon>
        <taxon>Magnoliopsida</taxon>
        <taxon>eudicotyledons</taxon>
        <taxon>Gunneridae</taxon>
        <taxon>Pentapetalae</taxon>
        <taxon>asterids</taxon>
        <taxon>Cornales</taxon>
        <taxon>Nyssaceae</taxon>
        <taxon>Nyssa</taxon>
    </lineage>
</organism>